<gene>
    <name evidence="2" type="ORF">M0813_25323</name>
</gene>
<dbReference type="PRINTS" id="PR01301">
    <property type="entry name" value="RGSPROTEIN"/>
</dbReference>
<organism evidence="2 3">
    <name type="scientific">Anaeramoeba flamelloides</name>
    <dbReference type="NCBI Taxonomy" id="1746091"/>
    <lineage>
        <taxon>Eukaryota</taxon>
        <taxon>Metamonada</taxon>
        <taxon>Anaeramoebidae</taxon>
        <taxon>Anaeramoeba</taxon>
    </lineage>
</organism>
<evidence type="ECO:0000259" key="1">
    <source>
        <dbReference type="PROSITE" id="PS50132"/>
    </source>
</evidence>
<protein>
    <submittedName>
        <fullName evidence="2">Regulator of g protein signaling</fullName>
    </submittedName>
</protein>
<dbReference type="InterPro" id="IPR036305">
    <property type="entry name" value="RGS_sf"/>
</dbReference>
<sequence length="558" mass="65604">MGNFQPQQTIKKRNQKKYLQKLEASKKGKCIMNSHGDFLYANNQSLKYFGFSKSNFQEKHLNDLNPKTQPNTKMDNQQYANLQIVYATHLKKNQFREFPWLFITKEKEYSATIKIKLIQLNGLLAVEITIITKKISNLNGNQYSKSSKLSSALSGSSIQFQKLVVDSNSRKITNLKKSKNSNSLSSFSNFSLSNGSENESLGRLTPREENRNLPKEFRNQKLIFINKEMKSIVQSIDQIKKTKKKMETKRLVLVHELYIALNQNRKISEKEKKWVKNKEKLYDLEIKNLVAEDLHFNIFIHKNNILETSNEQLTNILKNNSNSQTILQFKLIQLKKYKMKKSLLMSQNAIIKCQIKKIKLEIKSNELINIIKNENANLMEMYQEELPENISIKKGNNELEESEHTLIKNFKPPTIKELFQNGKLKIDYNFIPFEILLQHKQCRKYFLTFLESNMMEENLLFYSEVQKFKKTKEKNRMKTAKRIYEQYIKTGSQKQINLEGTTRVQIDTDISKNKISKNIFSESESEIFMTLIKECYPRFLSSGDYLELKQVVPSFMWK</sequence>
<feature type="domain" description="RGS" evidence="1">
    <location>
        <begin position="432"/>
        <end position="549"/>
    </location>
</feature>
<dbReference type="Gene3D" id="3.30.450.20">
    <property type="entry name" value="PAS domain"/>
    <property type="match status" value="1"/>
</dbReference>
<comment type="caution">
    <text evidence="2">The sequence shown here is derived from an EMBL/GenBank/DDBJ whole genome shotgun (WGS) entry which is preliminary data.</text>
</comment>
<dbReference type="PANTHER" id="PTHR10845">
    <property type="entry name" value="REGULATOR OF G PROTEIN SIGNALING"/>
    <property type="match status" value="1"/>
</dbReference>
<dbReference type="Proteomes" id="UP001150062">
    <property type="component" value="Unassembled WGS sequence"/>
</dbReference>
<dbReference type="SMART" id="SM00315">
    <property type="entry name" value="RGS"/>
    <property type="match status" value="1"/>
</dbReference>
<dbReference type="CDD" id="cd07440">
    <property type="entry name" value="RGS"/>
    <property type="match status" value="1"/>
</dbReference>
<dbReference type="PROSITE" id="PS50132">
    <property type="entry name" value="RGS"/>
    <property type="match status" value="1"/>
</dbReference>
<dbReference type="Pfam" id="PF00615">
    <property type="entry name" value="RGS"/>
    <property type="match status" value="1"/>
</dbReference>
<dbReference type="EMBL" id="JAOAOG010000229">
    <property type="protein sequence ID" value="KAJ6239111.1"/>
    <property type="molecule type" value="Genomic_DNA"/>
</dbReference>
<dbReference type="Gene3D" id="1.10.167.10">
    <property type="entry name" value="Regulator of G-protein Signalling 4, domain 2"/>
    <property type="match status" value="1"/>
</dbReference>
<dbReference type="InterPro" id="IPR016137">
    <property type="entry name" value="RGS"/>
</dbReference>
<keyword evidence="3" id="KW-1185">Reference proteome</keyword>
<reference evidence="2" key="1">
    <citation type="submission" date="2022-08" db="EMBL/GenBank/DDBJ databases">
        <title>Novel sulfate-reducing endosymbionts in the free-living metamonad Anaeramoeba.</title>
        <authorList>
            <person name="Jerlstrom-Hultqvist J."/>
            <person name="Cepicka I."/>
            <person name="Gallot-Lavallee L."/>
            <person name="Salas-Leiva D."/>
            <person name="Curtis B.A."/>
            <person name="Zahonova K."/>
            <person name="Pipaliya S."/>
            <person name="Dacks J."/>
            <person name="Roger A.J."/>
        </authorList>
    </citation>
    <scope>NUCLEOTIDE SEQUENCE</scope>
    <source>
        <strain evidence="2">Schooner1</strain>
    </source>
</reference>
<accession>A0ABQ8Y2P0</accession>
<dbReference type="SUPFAM" id="SSF48097">
    <property type="entry name" value="Regulator of G-protein signaling, RGS"/>
    <property type="match status" value="1"/>
</dbReference>
<evidence type="ECO:0000313" key="2">
    <source>
        <dbReference type="EMBL" id="KAJ6239111.1"/>
    </source>
</evidence>
<dbReference type="InterPro" id="IPR044926">
    <property type="entry name" value="RGS_subdomain_2"/>
</dbReference>
<name>A0ABQ8Y2P0_9EUKA</name>
<evidence type="ECO:0000313" key="3">
    <source>
        <dbReference type="Proteomes" id="UP001150062"/>
    </source>
</evidence>
<proteinExistence type="predicted"/>
<dbReference type="PANTHER" id="PTHR10845:SF192">
    <property type="entry name" value="DOUBLE HIT, ISOFORM B"/>
    <property type="match status" value="1"/>
</dbReference>